<keyword evidence="4 5" id="KW-0472">Membrane</keyword>
<feature type="transmembrane region" description="Helical" evidence="5">
    <location>
        <begin position="96"/>
        <end position="120"/>
    </location>
</feature>
<feature type="transmembrane region" description="Helical" evidence="5">
    <location>
        <begin position="12"/>
        <end position="34"/>
    </location>
</feature>
<dbReference type="PANTHER" id="PTHR21284">
    <property type="entry name" value="EG:80H7.2 PROTEIN"/>
    <property type="match status" value="1"/>
</dbReference>
<dbReference type="GO" id="GO:0016020">
    <property type="term" value="C:membrane"/>
    <property type="evidence" value="ECO:0007669"/>
    <property type="project" value="UniProtKB-SubCell"/>
</dbReference>
<dbReference type="EMBL" id="BMAO01037512">
    <property type="protein sequence ID" value="GFR18198.1"/>
    <property type="molecule type" value="Genomic_DNA"/>
</dbReference>
<comment type="subcellular location">
    <subcellularLocation>
        <location evidence="1">Membrane</location>
        <topology evidence="1">Multi-pass membrane protein</topology>
    </subcellularLocation>
</comment>
<keyword evidence="3 5" id="KW-1133">Transmembrane helix</keyword>
<dbReference type="OrthoDB" id="6414830at2759"/>
<evidence type="ECO:0000256" key="2">
    <source>
        <dbReference type="ARBA" id="ARBA00022692"/>
    </source>
</evidence>
<sequence length="220" mass="24762">MSLKSAFDSCKSTPFSFSVFAVTSAGCISLILALSSPFWLESKPESESNFVSLGLWKVCFRDFQNPSIKYDDVFDGCYYFYGHKSENIPNWLQPGWFIFVQCLTTGSLILAVISIGILVFMHFRNGVEVKIFASATVFVFEASSALISFLAVAIFGAMCFERSWIQYPQYNSLSIGYIFAVVGALFLGLGTCLLLFQTFKLRKLLYRNIAVRYHVPHLDT</sequence>
<dbReference type="GO" id="GO:0035151">
    <property type="term" value="P:regulation of tube size, open tracheal system"/>
    <property type="evidence" value="ECO:0007669"/>
    <property type="project" value="TreeGrafter"/>
</dbReference>
<protein>
    <submittedName>
        <fullName evidence="6">Uncharacterized protein</fullName>
    </submittedName>
</protein>
<organism evidence="6 7">
    <name type="scientific">Trichonephila clavata</name>
    <name type="common">Joro spider</name>
    <name type="synonym">Nephila clavata</name>
    <dbReference type="NCBI Taxonomy" id="2740835"/>
    <lineage>
        <taxon>Eukaryota</taxon>
        <taxon>Metazoa</taxon>
        <taxon>Ecdysozoa</taxon>
        <taxon>Arthropoda</taxon>
        <taxon>Chelicerata</taxon>
        <taxon>Arachnida</taxon>
        <taxon>Araneae</taxon>
        <taxon>Araneomorphae</taxon>
        <taxon>Entelegynae</taxon>
        <taxon>Araneoidea</taxon>
        <taxon>Nephilidae</taxon>
        <taxon>Trichonephila</taxon>
    </lineage>
</organism>
<dbReference type="InterPro" id="IPR004031">
    <property type="entry name" value="PMP22/EMP/MP20/Claudin"/>
</dbReference>
<dbReference type="GO" id="GO:0019991">
    <property type="term" value="P:septate junction assembly"/>
    <property type="evidence" value="ECO:0007669"/>
    <property type="project" value="TreeGrafter"/>
</dbReference>
<evidence type="ECO:0000256" key="5">
    <source>
        <dbReference type="SAM" id="Phobius"/>
    </source>
</evidence>
<dbReference type="AlphaFoldDB" id="A0A8X6H910"/>
<proteinExistence type="predicted"/>
<feature type="transmembrane region" description="Helical" evidence="5">
    <location>
        <begin position="132"/>
        <end position="155"/>
    </location>
</feature>
<gene>
    <name evidence="6" type="primary">NCL1_35110</name>
    <name evidence="6" type="ORF">TNCT_93471</name>
</gene>
<dbReference type="Proteomes" id="UP000887116">
    <property type="component" value="Unassembled WGS sequence"/>
</dbReference>
<keyword evidence="2 5" id="KW-0812">Transmembrane</keyword>
<dbReference type="Pfam" id="PF13903">
    <property type="entry name" value="Claudin_2"/>
    <property type="match status" value="1"/>
</dbReference>
<reference evidence="6" key="1">
    <citation type="submission" date="2020-07" db="EMBL/GenBank/DDBJ databases">
        <title>Multicomponent nature underlies the extraordinary mechanical properties of spider dragline silk.</title>
        <authorList>
            <person name="Kono N."/>
            <person name="Nakamura H."/>
            <person name="Mori M."/>
            <person name="Yoshida Y."/>
            <person name="Ohtoshi R."/>
            <person name="Malay A.D."/>
            <person name="Moran D.A.P."/>
            <person name="Tomita M."/>
            <person name="Numata K."/>
            <person name="Arakawa K."/>
        </authorList>
    </citation>
    <scope>NUCLEOTIDE SEQUENCE</scope>
</reference>
<name>A0A8X6H910_TRICU</name>
<evidence type="ECO:0000256" key="3">
    <source>
        <dbReference type="ARBA" id="ARBA00022989"/>
    </source>
</evidence>
<accession>A0A8X6H910</accession>
<dbReference type="PROSITE" id="PS51257">
    <property type="entry name" value="PROKAR_LIPOPROTEIN"/>
    <property type="match status" value="1"/>
</dbReference>
<dbReference type="Gene3D" id="1.20.140.150">
    <property type="match status" value="1"/>
</dbReference>
<evidence type="ECO:0000256" key="4">
    <source>
        <dbReference type="ARBA" id="ARBA00023136"/>
    </source>
</evidence>
<feature type="transmembrane region" description="Helical" evidence="5">
    <location>
        <begin position="175"/>
        <end position="196"/>
    </location>
</feature>
<dbReference type="GO" id="GO:0005918">
    <property type="term" value="C:septate junction"/>
    <property type="evidence" value="ECO:0007669"/>
    <property type="project" value="TreeGrafter"/>
</dbReference>
<evidence type="ECO:0000313" key="6">
    <source>
        <dbReference type="EMBL" id="GFR18198.1"/>
    </source>
</evidence>
<evidence type="ECO:0000256" key="1">
    <source>
        <dbReference type="ARBA" id="ARBA00004141"/>
    </source>
</evidence>
<evidence type="ECO:0000313" key="7">
    <source>
        <dbReference type="Proteomes" id="UP000887116"/>
    </source>
</evidence>
<comment type="caution">
    <text evidence="6">The sequence shown here is derived from an EMBL/GenBank/DDBJ whole genome shotgun (WGS) entry which is preliminary data.</text>
</comment>
<dbReference type="PANTHER" id="PTHR21284:SF12">
    <property type="entry name" value="EG:80H7.2 PROTEIN"/>
    <property type="match status" value="1"/>
</dbReference>
<keyword evidence="7" id="KW-1185">Reference proteome</keyword>